<dbReference type="AlphaFoldDB" id="A0A1H9PR00"/>
<dbReference type="GO" id="GO:0006629">
    <property type="term" value="P:lipid metabolic process"/>
    <property type="evidence" value="ECO:0007669"/>
    <property type="project" value="UniProtKB-KW"/>
</dbReference>
<dbReference type="InterPro" id="IPR002123">
    <property type="entry name" value="Plipid/glycerol_acylTrfase"/>
</dbReference>
<evidence type="ECO:0000313" key="11">
    <source>
        <dbReference type="Proteomes" id="UP000199647"/>
    </source>
</evidence>
<proteinExistence type="predicted"/>
<dbReference type="EMBL" id="FOFG01000022">
    <property type="protein sequence ID" value="SER50617.1"/>
    <property type="molecule type" value="Genomic_DNA"/>
</dbReference>
<protein>
    <submittedName>
        <fullName evidence="10">Lyso-ornithine lipid acyltransferase</fullName>
    </submittedName>
</protein>
<dbReference type="Pfam" id="PF01553">
    <property type="entry name" value="Acyltransferase"/>
    <property type="match status" value="1"/>
</dbReference>
<keyword evidence="4 8" id="KW-1133">Transmembrane helix</keyword>
<evidence type="ECO:0000256" key="1">
    <source>
        <dbReference type="ARBA" id="ARBA00004370"/>
    </source>
</evidence>
<evidence type="ECO:0000256" key="2">
    <source>
        <dbReference type="ARBA" id="ARBA00022679"/>
    </source>
</evidence>
<dbReference type="PANTHER" id="PTHR23063:SF52">
    <property type="entry name" value="LYSOPHOSPHATIDYLCHOLINE ACYLTRANSFERASE"/>
    <property type="match status" value="1"/>
</dbReference>
<keyword evidence="11" id="KW-1185">Reference proteome</keyword>
<dbReference type="RefSeq" id="WP_092499569.1">
    <property type="nucleotide sequence ID" value="NZ_FOFG01000022.1"/>
</dbReference>
<evidence type="ECO:0000256" key="3">
    <source>
        <dbReference type="ARBA" id="ARBA00022692"/>
    </source>
</evidence>
<organism evidence="10 11">
    <name type="scientific">Faunimonas pinastri</name>
    <dbReference type="NCBI Taxonomy" id="1855383"/>
    <lineage>
        <taxon>Bacteria</taxon>
        <taxon>Pseudomonadati</taxon>
        <taxon>Pseudomonadota</taxon>
        <taxon>Alphaproteobacteria</taxon>
        <taxon>Hyphomicrobiales</taxon>
        <taxon>Afifellaceae</taxon>
        <taxon>Faunimonas</taxon>
    </lineage>
</organism>
<dbReference type="SUPFAM" id="SSF69593">
    <property type="entry name" value="Glycerol-3-phosphate (1)-acyltransferase"/>
    <property type="match status" value="1"/>
</dbReference>
<evidence type="ECO:0000256" key="6">
    <source>
        <dbReference type="ARBA" id="ARBA00023136"/>
    </source>
</evidence>
<name>A0A1H9PR00_9HYPH</name>
<dbReference type="PANTHER" id="PTHR23063">
    <property type="entry name" value="PHOSPHOLIPID ACYLTRANSFERASE"/>
    <property type="match status" value="1"/>
</dbReference>
<dbReference type="CDD" id="cd07989">
    <property type="entry name" value="LPLAT_AGPAT-like"/>
    <property type="match status" value="1"/>
</dbReference>
<dbReference type="GO" id="GO:0016746">
    <property type="term" value="F:acyltransferase activity"/>
    <property type="evidence" value="ECO:0007669"/>
    <property type="project" value="UniProtKB-KW"/>
</dbReference>
<evidence type="ECO:0000256" key="7">
    <source>
        <dbReference type="ARBA" id="ARBA00023315"/>
    </source>
</evidence>
<dbReference type="GO" id="GO:0016020">
    <property type="term" value="C:membrane"/>
    <property type="evidence" value="ECO:0007669"/>
    <property type="project" value="UniProtKB-SubCell"/>
</dbReference>
<keyword evidence="6 8" id="KW-0472">Membrane</keyword>
<dbReference type="STRING" id="1855383.SAMN05216548_12212"/>
<evidence type="ECO:0000256" key="4">
    <source>
        <dbReference type="ARBA" id="ARBA00022989"/>
    </source>
</evidence>
<evidence type="ECO:0000313" key="10">
    <source>
        <dbReference type="EMBL" id="SER50617.1"/>
    </source>
</evidence>
<evidence type="ECO:0000256" key="8">
    <source>
        <dbReference type="SAM" id="Phobius"/>
    </source>
</evidence>
<keyword evidence="7 10" id="KW-0012">Acyltransferase</keyword>
<dbReference type="OrthoDB" id="9806880at2"/>
<evidence type="ECO:0000259" key="9">
    <source>
        <dbReference type="SMART" id="SM00563"/>
    </source>
</evidence>
<dbReference type="Proteomes" id="UP000199647">
    <property type="component" value="Unassembled WGS sequence"/>
</dbReference>
<keyword evidence="2 10" id="KW-0808">Transferase</keyword>
<keyword evidence="3 8" id="KW-0812">Transmembrane</keyword>
<accession>A0A1H9PR00</accession>
<feature type="domain" description="Phospholipid/glycerol acyltransferase" evidence="9">
    <location>
        <begin position="67"/>
        <end position="184"/>
    </location>
</feature>
<evidence type="ECO:0000256" key="5">
    <source>
        <dbReference type="ARBA" id="ARBA00023098"/>
    </source>
</evidence>
<comment type="subcellular location">
    <subcellularLocation>
        <location evidence="1">Membrane</location>
    </subcellularLocation>
</comment>
<gene>
    <name evidence="10" type="ORF">SAMN05216548_12212</name>
</gene>
<feature type="transmembrane region" description="Helical" evidence="8">
    <location>
        <begin position="7"/>
        <end position="28"/>
    </location>
</feature>
<sequence length="278" mass="29969">MIGTLRLVFTTILIVVWILVLIPFHLIGVKIGGRAAGMFTPLWHRLVIRLLGIRVNVVGRPADARPLLLLSNHTSWLDIIVLASVAPVSFIAKKEVASWPVFSWLAKLQRSIFVDRERRQATGESASEVAKRLEAGDIIVLFAEGTSSDGNRVLPFRSALVGAAQQAISTAGTATVQPVALVYTRWQGIPIGRQHRPHIAWYGGADLVPHLNRIMREGAIDVHVIFGPARRLGAGDNRKVITAEAGAWVRRVAAEVNAGRDPADLSVGPVAPDAPAGA</sequence>
<reference evidence="10 11" key="1">
    <citation type="submission" date="2016-10" db="EMBL/GenBank/DDBJ databases">
        <authorList>
            <person name="de Groot N.N."/>
        </authorList>
    </citation>
    <scope>NUCLEOTIDE SEQUENCE [LARGE SCALE GENOMIC DNA]</scope>
    <source>
        <strain evidence="10 11">A52C2</strain>
    </source>
</reference>
<dbReference type="SMART" id="SM00563">
    <property type="entry name" value="PlsC"/>
    <property type="match status" value="1"/>
</dbReference>
<keyword evidence="5" id="KW-0443">Lipid metabolism</keyword>